<dbReference type="GO" id="GO:0016620">
    <property type="term" value="F:oxidoreductase activity, acting on the aldehyde or oxo group of donors, NAD or NADP as acceptor"/>
    <property type="evidence" value="ECO:0007669"/>
    <property type="project" value="InterPro"/>
</dbReference>
<dbReference type="Pfam" id="PF00171">
    <property type="entry name" value="Aldedh"/>
    <property type="match status" value="1"/>
</dbReference>
<sequence>NGYYVLPTIFENVDGDARIAKEEIFGPVICLFKVSSYEAAVSFGTLPPYSKEASSFPTSIIDKTDCCCPFETQGPINVSGF</sequence>
<comment type="caution">
    <text evidence="2">The sequence shown here is derived from an EMBL/GenBank/DDBJ whole genome shotgun (WGS) entry which is preliminary data.</text>
</comment>
<name>A0AAJ1KHC0_9BACI</name>
<dbReference type="EMBL" id="JARPRR010000106">
    <property type="protein sequence ID" value="MDG0956665.1"/>
    <property type="molecule type" value="Genomic_DNA"/>
</dbReference>
<reference evidence="2" key="1">
    <citation type="submission" date="2023-03" db="EMBL/GenBank/DDBJ databases">
        <title>Genetic diversity of Bacillus cereus sensu lato isolates from Slovenia.</title>
        <authorList>
            <person name="Abdelli M."/>
        </authorList>
    </citation>
    <scope>NUCLEOTIDE SEQUENCE</scope>
    <source>
        <strain evidence="2">SIBC39</strain>
    </source>
</reference>
<evidence type="ECO:0000313" key="2">
    <source>
        <dbReference type="EMBL" id="MDG0956665.1"/>
    </source>
</evidence>
<dbReference type="InterPro" id="IPR015590">
    <property type="entry name" value="Aldehyde_DH_dom"/>
</dbReference>
<gene>
    <name evidence="2" type="ORF">P6U19_29875</name>
</gene>
<dbReference type="Proteomes" id="UP001216801">
    <property type="component" value="Unassembled WGS sequence"/>
</dbReference>
<dbReference type="Gene3D" id="3.40.309.10">
    <property type="entry name" value="Aldehyde Dehydrogenase, Chain A, domain 2"/>
    <property type="match status" value="1"/>
</dbReference>
<dbReference type="InterPro" id="IPR016163">
    <property type="entry name" value="Ald_DH_C"/>
</dbReference>
<evidence type="ECO:0000313" key="3">
    <source>
        <dbReference type="Proteomes" id="UP001216801"/>
    </source>
</evidence>
<feature type="non-terminal residue" evidence="2">
    <location>
        <position position="81"/>
    </location>
</feature>
<dbReference type="AlphaFoldDB" id="A0AAJ1KHC0"/>
<organism evidence="2 3">
    <name type="scientific">Bacillus paranthracis</name>
    <dbReference type="NCBI Taxonomy" id="2026186"/>
    <lineage>
        <taxon>Bacteria</taxon>
        <taxon>Bacillati</taxon>
        <taxon>Bacillota</taxon>
        <taxon>Bacilli</taxon>
        <taxon>Bacillales</taxon>
        <taxon>Bacillaceae</taxon>
        <taxon>Bacillus</taxon>
        <taxon>Bacillus cereus group</taxon>
    </lineage>
</organism>
<protein>
    <submittedName>
        <fullName evidence="2">Aldehyde dehydrogenase family protein</fullName>
    </submittedName>
</protein>
<dbReference type="RefSeq" id="WP_277617792.1">
    <property type="nucleotide sequence ID" value="NZ_JARPRR010000106.1"/>
</dbReference>
<proteinExistence type="predicted"/>
<accession>A0AAJ1KHC0</accession>
<feature type="domain" description="Aldehyde dehydrogenase" evidence="1">
    <location>
        <begin position="1"/>
        <end position="42"/>
    </location>
</feature>
<feature type="non-terminal residue" evidence="2">
    <location>
        <position position="1"/>
    </location>
</feature>
<evidence type="ECO:0000259" key="1">
    <source>
        <dbReference type="Pfam" id="PF00171"/>
    </source>
</evidence>
<dbReference type="InterPro" id="IPR016161">
    <property type="entry name" value="Ald_DH/histidinol_DH"/>
</dbReference>
<dbReference type="SUPFAM" id="SSF53720">
    <property type="entry name" value="ALDH-like"/>
    <property type="match status" value="1"/>
</dbReference>